<dbReference type="Proteomes" id="UP001196413">
    <property type="component" value="Unassembled WGS sequence"/>
</dbReference>
<dbReference type="Pfam" id="PF01400">
    <property type="entry name" value="Astacin"/>
    <property type="match status" value="2"/>
</dbReference>
<keyword evidence="2" id="KW-0479">Metal-binding</keyword>
<dbReference type="PROSITE" id="PS51864">
    <property type="entry name" value="ASTACIN"/>
    <property type="match status" value="1"/>
</dbReference>
<dbReference type="InterPro" id="IPR024079">
    <property type="entry name" value="MetalloPept_cat_dom_sf"/>
</dbReference>
<dbReference type="EMBL" id="JAHQIW010002488">
    <property type="protein sequence ID" value="KAJ1355498.1"/>
    <property type="molecule type" value="Genomic_DNA"/>
</dbReference>
<evidence type="ECO:0000256" key="2">
    <source>
        <dbReference type="ARBA" id="ARBA00022723"/>
    </source>
</evidence>
<dbReference type="GO" id="GO:0006508">
    <property type="term" value="P:proteolysis"/>
    <property type="evidence" value="ECO:0007669"/>
    <property type="project" value="UniProtKB-KW"/>
</dbReference>
<dbReference type="InterPro" id="IPR001506">
    <property type="entry name" value="Peptidase_M12A"/>
</dbReference>
<evidence type="ECO:0000313" key="8">
    <source>
        <dbReference type="EMBL" id="KAJ1355498.1"/>
    </source>
</evidence>
<dbReference type="AlphaFoldDB" id="A0AAD5QKM0"/>
<dbReference type="PANTHER" id="PTHR10127">
    <property type="entry name" value="DISCOIDIN, CUB, EGF, LAMININ , AND ZINC METALLOPROTEASE DOMAIN CONTAINING"/>
    <property type="match status" value="1"/>
</dbReference>
<sequence length="287" mass="31692">MVDQNSLRVSPELTPSQSLQTKDKVVVVKGNDCSLYVGRLGGDQVLCLDDSVNLGTAVHEIGHFLGFFFTHSSDVYALSYDYGSIMHYGELSCSANHMPTIIAKNEIYQKTMGSELLAFSDIYKINEHYGCNTGQHPPSALTKDSLTLKIVPFVFVRVATVAHCVINEWERWYKQGVTAIRAPKFFQPPGCGADLTATPVEKLLIVNLGHGTGLRDEFDFCNYVIKAPKGKEVAVHIQSISEVYDNAGCTKGGVEVKAQVDQKMTGYRKASNIDVTLWQRFSITSIE</sequence>
<comment type="caution">
    <text evidence="8">The sequence shown here is derived from an EMBL/GenBank/DDBJ whole genome shotgun (WGS) entry which is preliminary data.</text>
</comment>
<organism evidence="8 9">
    <name type="scientific">Parelaphostrongylus tenuis</name>
    <name type="common">Meningeal worm</name>
    <dbReference type="NCBI Taxonomy" id="148309"/>
    <lineage>
        <taxon>Eukaryota</taxon>
        <taxon>Metazoa</taxon>
        <taxon>Ecdysozoa</taxon>
        <taxon>Nematoda</taxon>
        <taxon>Chromadorea</taxon>
        <taxon>Rhabditida</taxon>
        <taxon>Rhabditina</taxon>
        <taxon>Rhabditomorpha</taxon>
        <taxon>Strongyloidea</taxon>
        <taxon>Metastrongylidae</taxon>
        <taxon>Parelaphostrongylus</taxon>
    </lineage>
</organism>
<comment type="caution">
    <text evidence="6">Lacks conserved residue(s) required for the propagation of feature annotation.</text>
</comment>
<keyword evidence="3" id="KW-0378">Hydrolase</keyword>
<keyword evidence="1" id="KW-0645">Protease</keyword>
<evidence type="ECO:0000259" key="7">
    <source>
        <dbReference type="PROSITE" id="PS51864"/>
    </source>
</evidence>
<accession>A0AAD5QKM0</accession>
<dbReference type="GO" id="GO:0004222">
    <property type="term" value="F:metalloendopeptidase activity"/>
    <property type="evidence" value="ECO:0007669"/>
    <property type="project" value="InterPro"/>
</dbReference>
<evidence type="ECO:0000256" key="1">
    <source>
        <dbReference type="ARBA" id="ARBA00022670"/>
    </source>
</evidence>
<evidence type="ECO:0000256" key="3">
    <source>
        <dbReference type="ARBA" id="ARBA00022801"/>
    </source>
</evidence>
<keyword evidence="5" id="KW-0482">Metalloprotease</keyword>
<evidence type="ECO:0000256" key="5">
    <source>
        <dbReference type="ARBA" id="ARBA00023049"/>
    </source>
</evidence>
<reference evidence="8" key="1">
    <citation type="submission" date="2021-06" db="EMBL/GenBank/DDBJ databases">
        <title>Parelaphostrongylus tenuis whole genome reference sequence.</title>
        <authorList>
            <person name="Garwood T.J."/>
            <person name="Larsen P.A."/>
            <person name="Fountain-Jones N.M."/>
            <person name="Garbe J.R."/>
            <person name="Macchietto M.G."/>
            <person name="Kania S.A."/>
            <person name="Gerhold R.W."/>
            <person name="Richards J.E."/>
            <person name="Wolf T.M."/>
        </authorList>
    </citation>
    <scope>NUCLEOTIDE SEQUENCE</scope>
    <source>
        <strain evidence="8">MNPRO001-30</strain>
        <tissue evidence="8">Meninges</tissue>
    </source>
</reference>
<dbReference type="Gene3D" id="3.40.390.10">
    <property type="entry name" value="Collagenase (Catalytic Domain)"/>
    <property type="match status" value="2"/>
</dbReference>
<protein>
    <submittedName>
        <fullName evidence="8">Astacin (Peptidase M12A)</fullName>
    </submittedName>
</protein>
<name>A0AAD5QKM0_PARTN</name>
<dbReference type="PANTHER" id="PTHR10127:SF780">
    <property type="entry name" value="METALLOENDOPEPTIDASE"/>
    <property type="match status" value="1"/>
</dbReference>
<feature type="domain" description="Peptidase M12A" evidence="7">
    <location>
        <begin position="1"/>
        <end position="132"/>
    </location>
</feature>
<dbReference type="SUPFAM" id="SSF55486">
    <property type="entry name" value="Metalloproteases ('zincins'), catalytic domain"/>
    <property type="match status" value="1"/>
</dbReference>
<keyword evidence="9" id="KW-1185">Reference proteome</keyword>
<dbReference type="GO" id="GO:0046872">
    <property type="term" value="F:metal ion binding"/>
    <property type="evidence" value="ECO:0007669"/>
    <property type="project" value="UniProtKB-KW"/>
</dbReference>
<gene>
    <name evidence="8" type="primary">NAS-31_46</name>
    <name evidence="8" type="ORF">KIN20_012934</name>
</gene>
<evidence type="ECO:0000256" key="4">
    <source>
        <dbReference type="ARBA" id="ARBA00022833"/>
    </source>
</evidence>
<keyword evidence="4" id="KW-0862">Zinc</keyword>
<proteinExistence type="predicted"/>
<evidence type="ECO:0000256" key="6">
    <source>
        <dbReference type="PROSITE-ProRule" id="PRU01211"/>
    </source>
</evidence>
<evidence type="ECO:0000313" key="9">
    <source>
        <dbReference type="Proteomes" id="UP001196413"/>
    </source>
</evidence>